<reference evidence="2" key="2">
    <citation type="submission" date="2020-05" db="UniProtKB">
        <authorList>
            <consortium name="EnsemblMetazoa"/>
        </authorList>
    </citation>
    <scope>IDENTIFICATION</scope>
</reference>
<accession>A0A084WDL3</accession>
<keyword evidence="1" id="KW-0547">Nucleotide-binding</keyword>
<keyword evidence="1" id="KW-0347">Helicase</keyword>
<dbReference type="Proteomes" id="UP000030765">
    <property type="component" value="Unassembled WGS sequence"/>
</dbReference>
<dbReference type="EMBL" id="KE525339">
    <property type="protein sequence ID" value="KFB48307.1"/>
    <property type="molecule type" value="Genomic_DNA"/>
</dbReference>
<proteinExistence type="predicted"/>
<dbReference type="GO" id="GO:0004386">
    <property type="term" value="F:helicase activity"/>
    <property type="evidence" value="ECO:0007669"/>
    <property type="project" value="UniProtKB-KW"/>
</dbReference>
<evidence type="ECO:0000313" key="1">
    <source>
        <dbReference type="EMBL" id="KFB48307.1"/>
    </source>
</evidence>
<reference evidence="1 3" key="1">
    <citation type="journal article" date="2014" name="BMC Genomics">
        <title>Genome sequence of Anopheles sinensis provides insight into genetics basis of mosquito competence for malaria parasites.</title>
        <authorList>
            <person name="Zhou D."/>
            <person name="Zhang D."/>
            <person name="Ding G."/>
            <person name="Shi L."/>
            <person name="Hou Q."/>
            <person name="Ye Y."/>
            <person name="Xu Y."/>
            <person name="Zhou H."/>
            <person name="Xiong C."/>
            <person name="Li S."/>
            <person name="Yu J."/>
            <person name="Hong S."/>
            <person name="Yu X."/>
            <person name="Zou P."/>
            <person name="Chen C."/>
            <person name="Chang X."/>
            <person name="Wang W."/>
            <person name="Lv Y."/>
            <person name="Sun Y."/>
            <person name="Ma L."/>
            <person name="Shen B."/>
            <person name="Zhu C."/>
        </authorList>
    </citation>
    <scope>NUCLEOTIDE SEQUENCE [LARGE SCALE GENOMIC DNA]</scope>
</reference>
<dbReference type="EnsemblMetazoa" id="ASIC016286-RA">
    <property type="protein sequence ID" value="ASIC016286-PA"/>
    <property type="gene ID" value="ASIC016286"/>
</dbReference>
<organism evidence="1">
    <name type="scientific">Anopheles sinensis</name>
    <name type="common">Mosquito</name>
    <dbReference type="NCBI Taxonomy" id="74873"/>
    <lineage>
        <taxon>Eukaryota</taxon>
        <taxon>Metazoa</taxon>
        <taxon>Ecdysozoa</taxon>
        <taxon>Arthropoda</taxon>
        <taxon>Hexapoda</taxon>
        <taxon>Insecta</taxon>
        <taxon>Pterygota</taxon>
        <taxon>Neoptera</taxon>
        <taxon>Endopterygota</taxon>
        <taxon>Diptera</taxon>
        <taxon>Nematocera</taxon>
        <taxon>Culicoidea</taxon>
        <taxon>Culicidae</taxon>
        <taxon>Anophelinae</taxon>
        <taxon>Anopheles</taxon>
    </lineage>
</organism>
<evidence type="ECO:0000313" key="3">
    <source>
        <dbReference type="Proteomes" id="UP000030765"/>
    </source>
</evidence>
<keyword evidence="3" id="KW-1185">Reference proteome</keyword>
<evidence type="ECO:0000313" key="2">
    <source>
        <dbReference type="EnsemblMetazoa" id="ASIC016286-PA"/>
    </source>
</evidence>
<keyword evidence="1" id="KW-0378">Hydrolase</keyword>
<protein>
    <submittedName>
        <fullName evidence="1 2">ATP-dependent DNA helicase Q4, putative</fullName>
    </submittedName>
</protein>
<sequence>MQQTILTAGRILYAATYLRLGSVVMKSRVERRRWKPDAGSWKRTGVGLSLSRQVYRKQMDRPPADVADAIGRCENQRMREPSAIDKIGKSVKA</sequence>
<dbReference type="EMBL" id="ATLV01023045">
    <property type="status" value="NOT_ANNOTATED_CDS"/>
    <property type="molecule type" value="Genomic_DNA"/>
</dbReference>
<name>A0A084WDL3_ANOSI</name>
<keyword evidence="1" id="KW-0067">ATP-binding</keyword>
<gene>
    <name evidence="1" type="ORF">ZHAS_00016286</name>
</gene>
<dbReference type="AlphaFoldDB" id="A0A084WDL3"/>
<dbReference type="VEuPathDB" id="VectorBase:ASIC016286"/>